<comment type="caution">
    <text evidence="3">The sequence shown here is derived from an EMBL/GenBank/DDBJ whole genome shotgun (WGS) entry which is preliminary data.</text>
</comment>
<name>A0ABW1L1M0_9BACL</name>
<organism evidence="3 4">
    <name type="scientific">Paenisporosarcina macmurdoensis</name>
    <dbReference type="NCBI Taxonomy" id="212659"/>
    <lineage>
        <taxon>Bacteria</taxon>
        <taxon>Bacillati</taxon>
        <taxon>Bacillota</taxon>
        <taxon>Bacilli</taxon>
        <taxon>Bacillales</taxon>
        <taxon>Caryophanaceae</taxon>
        <taxon>Paenisporosarcina</taxon>
    </lineage>
</organism>
<protein>
    <submittedName>
        <fullName evidence="3">S-layer homology domain-containing protein</fullName>
    </submittedName>
</protein>
<dbReference type="InterPro" id="IPR001119">
    <property type="entry name" value="SLH_dom"/>
</dbReference>
<feature type="signal peptide" evidence="1">
    <location>
        <begin position="1"/>
        <end position="25"/>
    </location>
</feature>
<evidence type="ECO:0000256" key="1">
    <source>
        <dbReference type="SAM" id="SignalP"/>
    </source>
</evidence>
<feature type="domain" description="SLH" evidence="2">
    <location>
        <begin position="81"/>
        <end position="144"/>
    </location>
</feature>
<dbReference type="InterPro" id="IPR051465">
    <property type="entry name" value="Cell_Envelope_Struct_Comp"/>
</dbReference>
<evidence type="ECO:0000313" key="3">
    <source>
        <dbReference type="EMBL" id="MFC6038009.1"/>
    </source>
</evidence>
<dbReference type="PROSITE" id="PS51272">
    <property type="entry name" value="SLH"/>
    <property type="match status" value="1"/>
</dbReference>
<evidence type="ECO:0000259" key="2">
    <source>
        <dbReference type="PROSITE" id="PS51272"/>
    </source>
</evidence>
<sequence length="206" mass="22321">MKLKRFLLLLSLMIVAILPIHTAFAAFSDTSERYEAAVNYVVSKGYAAGLNDTQFGVSAEIKRIDAAVMIARVKGYSPTDSYANAGFTDVPEKRQWAVNALAANGIMSGMNSTTFGSNQSMSREQMAMVIATTYNLTATNMDIPFTDLKSTTKPSIAALVENNITAGKTTTLFGSKDNITRGEFAIFIYKAEMDVTTLPPEVISVE</sequence>
<reference evidence="4" key="1">
    <citation type="journal article" date="2019" name="Int. J. Syst. Evol. Microbiol.">
        <title>The Global Catalogue of Microorganisms (GCM) 10K type strain sequencing project: providing services to taxonomists for standard genome sequencing and annotation.</title>
        <authorList>
            <consortium name="The Broad Institute Genomics Platform"/>
            <consortium name="The Broad Institute Genome Sequencing Center for Infectious Disease"/>
            <person name="Wu L."/>
            <person name="Ma J."/>
        </authorList>
    </citation>
    <scope>NUCLEOTIDE SEQUENCE [LARGE SCALE GENOMIC DNA]</scope>
    <source>
        <strain evidence="4">CCUG 54527</strain>
    </source>
</reference>
<evidence type="ECO:0000313" key="4">
    <source>
        <dbReference type="Proteomes" id="UP001596170"/>
    </source>
</evidence>
<feature type="chain" id="PRO_5045535722" evidence="1">
    <location>
        <begin position="26"/>
        <end position="206"/>
    </location>
</feature>
<dbReference type="Proteomes" id="UP001596170">
    <property type="component" value="Unassembled WGS sequence"/>
</dbReference>
<keyword evidence="4" id="KW-1185">Reference proteome</keyword>
<gene>
    <name evidence="3" type="ORF">ACFPYN_00950</name>
</gene>
<dbReference type="EMBL" id="JBHSRI010000002">
    <property type="protein sequence ID" value="MFC6038009.1"/>
    <property type="molecule type" value="Genomic_DNA"/>
</dbReference>
<keyword evidence="1" id="KW-0732">Signal</keyword>
<proteinExistence type="predicted"/>
<dbReference type="PANTHER" id="PTHR43308">
    <property type="entry name" value="OUTER MEMBRANE PROTEIN ALPHA-RELATED"/>
    <property type="match status" value="1"/>
</dbReference>
<dbReference type="Pfam" id="PF00395">
    <property type="entry name" value="SLH"/>
    <property type="match status" value="3"/>
</dbReference>
<accession>A0ABW1L1M0</accession>
<dbReference type="RefSeq" id="WP_377732008.1">
    <property type="nucleotide sequence ID" value="NZ_JBHSRI010000002.1"/>
</dbReference>